<dbReference type="GO" id="GO:0016616">
    <property type="term" value="F:oxidoreductase activity, acting on the CH-OH group of donors, NAD or NADP as acceptor"/>
    <property type="evidence" value="ECO:0007669"/>
    <property type="project" value="InterPro"/>
</dbReference>
<dbReference type="InterPro" id="IPR023210">
    <property type="entry name" value="NADP_OxRdtase_dom"/>
</dbReference>
<dbReference type="PROSITE" id="PS00798">
    <property type="entry name" value="ALDOKETO_REDUCTASE_1"/>
    <property type="match status" value="1"/>
</dbReference>
<dbReference type="PROSITE" id="PS00063">
    <property type="entry name" value="ALDOKETO_REDUCTASE_3"/>
    <property type="match status" value="1"/>
</dbReference>
<dbReference type="InterPro" id="IPR044497">
    <property type="entry name" value="AKR4A/B"/>
</dbReference>
<dbReference type="PANTHER" id="PTHR11732">
    <property type="entry name" value="ALDO/KETO REDUCTASE"/>
    <property type="match status" value="1"/>
</dbReference>
<dbReference type="InterPro" id="IPR020471">
    <property type="entry name" value="AKR"/>
</dbReference>
<dbReference type="PRINTS" id="PR00069">
    <property type="entry name" value="ALDKETRDTASE"/>
</dbReference>
<organism evidence="8 9">
    <name type="scientific">Coffea canephora</name>
    <name type="common">Robusta coffee</name>
    <dbReference type="NCBI Taxonomy" id="49390"/>
    <lineage>
        <taxon>Eukaryota</taxon>
        <taxon>Viridiplantae</taxon>
        <taxon>Streptophyta</taxon>
        <taxon>Embryophyta</taxon>
        <taxon>Tracheophyta</taxon>
        <taxon>Spermatophyta</taxon>
        <taxon>Magnoliopsida</taxon>
        <taxon>eudicotyledons</taxon>
        <taxon>Gunneridae</taxon>
        <taxon>Pentapetalae</taxon>
        <taxon>asterids</taxon>
        <taxon>lamiids</taxon>
        <taxon>Gentianales</taxon>
        <taxon>Rubiaceae</taxon>
        <taxon>Ixoroideae</taxon>
        <taxon>Gardenieae complex</taxon>
        <taxon>Bertiereae - Coffeeae clade</taxon>
        <taxon>Coffeeae</taxon>
        <taxon>Coffea</taxon>
    </lineage>
</organism>
<dbReference type="Gene3D" id="3.20.20.100">
    <property type="entry name" value="NADP-dependent oxidoreductase domain"/>
    <property type="match status" value="1"/>
</dbReference>
<dbReference type="OrthoDB" id="416253at2759"/>
<dbReference type="InterPro" id="IPR018170">
    <property type="entry name" value="Aldo/ket_reductase_CS"/>
</dbReference>
<dbReference type="STRING" id="49390.A0A068VLM0"/>
<dbReference type="PIRSF" id="PIRSF000097">
    <property type="entry name" value="AKR"/>
    <property type="match status" value="1"/>
</dbReference>
<keyword evidence="9" id="KW-1185">Reference proteome</keyword>
<dbReference type="FunCoup" id="A0A068VLM0">
    <property type="interactions" value="52"/>
</dbReference>
<evidence type="ECO:0000256" key="4">
    <source>
        <dbReference type="PIRSR" id="PIRSR000097-1"/>
    </source>
</evidence>
<dbReference type="Pfam" id="PF00248">
    <property type="entry name" value="Aldo_ket_red"/>
    <property type="match status" value="1"/>
</dbReference>
<dbReference type="AlphaFoldDB" id="A0A068VLM0"/>
<dbReference type="PROSITE" id="PS00062">
    <property type="entry name" value="ALDOKETO_REDUCTASE_2"/>
    <property type="match status" value="1"/>
</dbReference>
<dbReference type="Gramene" id="CDP20573">
    <property type="protein sequence ID" value="CDP20573"/>
    <property type="gene ID" value="GSCOC_T00000096001"/>
</dbReference>
<dbReference type="Proteomes" id="UP000295252">
    <property type="component" value="Chromosome VI"/>
</dbReference>
<dbReference type="PhylomeDB" id="A0A068VLM0"/>
<comment type="subunit">
    <text evidence="2">Monomer.</text>
</comment>
<dbReference type="InterPro" id="IPR036812">
    <property type="entry name" value="NAD(P)_OxRdtase_dom_sf"/>
</dbReference>
<dbReference type="FunFam" id="3.20.20.100:FF:000013">
    <property type="entry name" value="NADPH-dependent codeinone reductase 1-1"/>
    <property type="match status" value="1"/>
</dbReference>
<dbReference type="InParanoid" id="A0A068VLM0"/>
<evidence type="ECO:0000256" key="3">
    <source>
        <dbReference type="ARBA" id="ARBA00022857"/>
    </source>
</evidence>
<proteinExistence type="inferred from homology"/>
<accession>A0A068VLM0</accession>
<evidence type="ECO:0000256" key="2">
    <source>
        <dbReference type="ARBA" id="ARBA00011245"/>
    </source>
</evidence>
<evidence type="ECO:0000256" key="1">
    <source>
        <dbReference type="ARBA" id="ARBA00007905"/>
    </source>
</evidence>
<feature type="active site" description="Proton donor" evidence="4">
    <location>
        <position position="63"/>
    </location>
</feature>
<evidence type="ECO:0000256" key="5">
    <source>
        <dbReference type="PIRSR" id="PIRSR000097-2"/>
    </source>
</evidence>
<evidence type="ECO:0000259" key="7">
    <source>
        <dbReference type="Pfam" id="PF00248"/>
    </source>
</evidence>
<protein>
    <recommendedName>
        <fullName evidence="7">NADP-dependent oxidoreductase domain-containing protein</fullName>
    </recommendedName>
</protein>
<reference evidence="9" key="1">
    <citation type="journal article" date="2014" name="Science">
        <title>The coffee genome provides insight into the convergent evolution of caffeine biosynthesis.</title>
        <authorList>
            <person name="Denoeud F."/>
            <person name="Carretero-Paulet L."/>
            <person name="Dereeper A."/>
            <person name="Droc G."/>
            <person name="Guyot R."/>
            <person name="Pietrella M."/>
            <person name="Zheng C."/>
            <person name="Alberti A."/>
            <person name="Anthony F."/>
            <person name="Aprea G."/>
            <person name="Aury J.M."/>
            <person name="Bento P."/>
            <person name="Bernard M."/>
            <person name="Bocs S."/>
            <person name="Campa C."/>
            <person name="Cenci A."/>
            <person name="Combes M.C."/>
            <person name="Crouzillat D."/>
            <person name="Da Silva C."/>
            <person name="Daddiego L."/>
            <person name="De Bellis F."/>
            <person name="Dussert S."/>
            <person name="Garsmeur O."/>
            <person name="Gayraud T."/>
            <person name="Guignon V."/>
            <person name="Jahn K."/>
            <person name="Jamilloux V."/>
            <person name="Joet T."/>
            <person name="Labadie K."/>
            <person name="Lan T."/>
            <person name="Leclercq J."/>
            <person name="Lepelley M."/>
            <person name="Leroy T."/>
            <person name="Li L.T."/>
            <person name="Librado P."/>
            <person name="Lopez L."/>
            <person name="Munoz A."/>
            <person name="Noel B."/>
            <person name="Pallavicini A."/>
            <person name="Perrotta G."/>
            <person name="Poncet V."/>
            <person name="Pot D."/>
            <person name="Priyono X."/>
            <person name="Rigoreau M."/>
            <person name="Rouard M."/>
            <person name="Rozas J."/>
            <person name="Tranchant-Dubreuil C."/>
            <person name="VanBuren R."/>
            <person name="Zhang Q."/>
            <person name="Andrade A.C."/>
            <person name="Argout X."/>
            <person name="Bertrand B."/>
            <person name="de Kochko A."/>
            <person name="Graziosi G."/>
            <person name="Henry R.J."/>
            <person name="Jayarama X."/>
            <person name="Ming R."/>
            <person name="Nagai C."/>
            <person name="Rounsley S."/>
            <person name="Sankoff D."/>
            <person name="Giuliano G."/>
            <person name="Albert V.A."/>
            <person name="Wincker P."/>
            <person name="Lashermes P."/>
        </authorList>
    </citation>
    <scope>NUCLEOTIDE SEQUENCE [LARGE SCALE GENOMIC DNA]</scope>
    <source>
        <strain evidence="9">cv. DH200-94</strain>
    </source>
</reference>
<evidence type="ECO:0000256" key="6">
    <source>
        <dbReference type="PIRSR" id="PIRSR000097-3"/>
    </source>
</evidence>
<sequence length="328" mass="36580">MPETMEKGEQKIPETVVLNSGHKMPVVGLGCAAHPLPPSEQLVSTFIDAMEIGYRHFDTAACYGTEEALGIAVAKALEIGLIKSRDELFVASKLWCTDADHDLVLPALKQTLGKLGLEYLDLYLIHWPVRLKHGAQMFSLAEDEILPFDMHGTWKAMEECSQLGLTKSIGLSNFTCEKISKLLQIATIPPAINQVEMNVGWQQRKLVPFAKEKGIVISAWSPLGSYGNFWGTNAIVENPIIKDIAASKGKTVPQVALRCIYQQGACVIVKSFNKERMKQNLQIFDWELTKEEMDRILQIPQRRGFAGDVFVHPTGPYKSIEELWDGDI</sequence>
<keyword evidence="3" id="KW-0521">NADP</keyword>
<dbReference type="CDD" id="cd19124">
    <property type="entry name" value="AKR_AKR4A_4B"/>
    <property type="match status" value="1"/>
</dbReference>
<name>A0A068VLM0_COFCA</name>
<evidence type="ECO:0000313" key="9">
    <source>
        <dbReference type="Proteomes" id="UP000295252"/>
    </source>
</evidence>
<dbReference type="EMBL" id="HG740463">
    <property type="protein sequence ID" value="CDP20573.1"/>
    <property type="molecule type" value="Genomic_DNA"/>
</dbReference>
<dbReference type="OMA" id="SNFTCTK"/>
<comment type="similarity">
    <text evidence="1">Belongs to the aldo/keto reductase family.</text>
</comment>
<evidence type="ECO:0000313" key="8">
    <source>
        <dbReference type="EMBL" id="CDP20573.1"/>
    </source>
</evidence>
<feature type="domain" description="NADP-dependent oxidoreductase" evidence="7">
    <location>
        <begin position="40"/>
        <end position="298"/>
    </location>
</feature>
<dbReference type="GO" id="GO:0035835">
    <property type="term" value="P:indole alkaloid biosynthetic process"/>
    <property type="evidence" value="ECO:0007669"/>
    <property type="project" value="UniProtKB-ARBA"/>
</dbReference>
<dbReference type="SUPFAM" id="SSF51430">
    <property type="entry name" value="NAD(P)-linked oxidoreductase"/>
    <property type="match status" value="1"/>
</dbReference>
<feature type="binding site" evidence="5">
    <location>
        <position position="126"/>
    </location>
    <ligand>
        <name>substrate</name>
    </ligand>
</feature>
<feature type="site" description="Lowers pKa of active site Tyr" evidence="6">
    <location>
        <position position="93"/>
    </location>
</feature>
<gene>
    <name evidence="8" type="ORF">GSCOC_T00000096001</name>
</gene>